<dbReference type="PRINTS" id="PR00469">
    <property type="entry name" value="PNDRDTASEII"/>
</dbReference>
<dbReference type="Gene3D" id="3.50.50.60">
    <property type="entry name" value="FAD/NAD(P)-binding domain"/>
    <property type="match status" value="1"/>
</dbReference>
<reference evidence="3 4" key="1">
    <citation type="submission" date="2019-03" db="EMBL/GenBank/DDBJ databases">
        <title>Draft genome sequences of novel Actinobacteria.</title>
        <authorList>
            <person name="Sahin N."/>
            <person name="Ay H."/>
            <person name="Saygin H."/>
        </authorList>
    </citation>
    <scope>NUCLEOTIDE SEQUENCE [LARGE SCALE GENOMIC DNA]</scope>
    <source>
        <strain evidence="3 4">KC712</strain>
    </source>
</reference>
<dbReference type="SUPFAM" id="SSF51905">
    <property type="entry name" value="FAD/NAD(P)-binding domain"/>
    <property type="match status" value="1"/>
</dbReference>
<accession>A0A4R4W8C0</accession>
<evidence type="ECO:0000259" key="2">
    <source>
        <dbReference type="Pfam" id="PF07992"/>
    </source>
</evidence>
<dbReference type="EMBL" id="SMKP01000135">
    <property type="protein sequence ID" value="TDD14959.1"/>
    <property type="molecule type" value="Genomic_DNA"/>
</dbReference>
<dbReference type="PANTHER" id="PTHR43539:SF78">
    <property type="entry name" value="FLAVIN-CONTAINING MONOOXYGENASE"/>
    <property type="match status" value="1"/>
</dbReference>
<organism evidence="3 4">
    <name type="scientific">Nonomuraea diastatica</name>
    <dbReference type="NCBI Taxonomy" id="1848329"/>
    <lineage>
        <taxon>Bacteria</taxon>
        <taxon>Bacillati</taxon>
        <taxon>Actinomycetota</taxon>
        <taxon>Actinomycetes</taxon>
        <taxon>Streptosporangiales</taxon>
        <taxon>Streptosporangiaceae</taxon>
        <taxon>Nonomuraea</taxon>
    </lineage>
</organism>
<proteinExistence type="predicted"/>
<dbReference type="PRINTS" id="PR00368">
    <property type="entry name" value="FADPNR"/>
</dbReference>
<keyword evidence="1" id="KW-0560">Oxidoreductase</keyword>
<dbReference type="Pfam" id="PF07992">
    <property type="entry name" value="Pyr_redox_2"/>
    <property type="match status" value="1"/>
</dbReference>
<keyword evidence="3" id="KW-0503">Monooxygenase</keyword>
<feature type="domain" description="FAD/NAD(P)-binding" evidence="2">
    <location>
        <begin position="3"/>
        <end position="214"/>
    </location>
</feature>
<dbReference type="InterPro" id="IPR036188">
    <property type="entry name" value="FAD/NAD-bd_sf"/>
</dbReference>
<dbReference type="AlphaFoldDB" id="A0A4R4W8C0"/>
<dbReference type="GO" id="GO:0050660">
    <property type="term" value="F:flavin adenine dinucleotide binding"/>
    <property type="evidence" value="ECO:0007669"/>
    <property type="project" value="TreeGrafter"/>
</dbReference>
<dbReference type="InterPro" id="IPR023753">
    <property type="entry name" value="FAD/NAD-binding_dom"/>
</dbReference>
<dbReference type="GO" id="GO:0004497">
    <property type="term" value="F:monooxygenase activity"/>
    <property type="evidence" value="ECO:0007669"/>
    <property type="project" value="UniProtKB-KW"/>
</dbReference>
<evidence type="ECO:0000256" key="1">
    <source>
        <dbReference type="ARBA" id="ARBA00023002"/>
    </source>
</evidence>
<comment type="caution">
    <text evidence="3">The sequence shown here is derived from an EMBL/GenBank/DDBJ whole genome shotgun (WGS) entry which is preliminary data.</text>
</comment>
<keyword evidence="4" id="KW-1185">Reference proteome</keyword>
<dbReference type="RefSeq" id="WP_132515455.1">
    <property type="nucleotide sequence ID" value="NZ_SMKP01000135.1"/>
</dbReference>
<dbReference type="Proteomes" id="UP000294543">
    <property type="component" value="Unassembled WGS sequence"/>
</dbReference>
<dbReference type="OrthoDB" id="9778740at2"/>
<sequence length="404" mass="42996">MIDVAIVGAGPYGLSVAAHALGAGLDVRIFGKPMRAWEFHMPRGMLLKSEAAASHLGDPERRYGLDAFHRYAYGEPVPAERFVAYGKWFRARTVGQALDESEVTAVGAEGHLFALSLSSGASVLARTAVLAVGHLPFAHRPGVLAGLPPEAATHSCDHHDLGAFAGRDVTVLGAGQSALETATLLAEAGASVRIVARADALAWNDVPAERRSLLARARAPRSRLGGGWPSVAWSRLPGAIRYLPGATRDHIVRNTLGPAGSWWLRDRFDGAVKVILGTRLTGAEHRGEHGDGVRLHLRDLSGAVTTLDTEHVIAATGYRVDVERITLLREDLRRAVASPGPAPRLSGTFETSVAGLHLVGLAAAATFGPSMRFVCGCDFAARRVTRGLVSRLRRARRTAKLPMS</sequence>
<gene>
    <name evidence="3" type="ORF">E1294_35905</name>
</gene>
<name>A0A4R4W8C0_9ACTN</name>
<evidence type="ECO:0000313" key="4">
    <source>
        <dbReference type="Proteomes" id="UP000294543"/>
    </source>
</evidence>
<dbReference type="PANTHER" id="PTHR43539">
    <property type="entry name" value="FLAVIN-BINDING MONOOXYGENASE-LIKE PROTEIN (AFU_ORTHOLOGUE AFUA_4G09220)"/>
    <property type="match status" value="1"/>
</dbReference>
<dbReference type="InterPro" id="IPR050982">
    <property type="entry name" value="Auxin_biosynth/cation_transpt"/>
</dbReference>
<protein>
    <submittedName>
        <fullName evidence="3">Dimethylaniline monooxygenase</fullName>
    </submittedName>
</protein>
<evidence type="ECO:0000313" key="3">
    <source>
        <dbReference type="EMBL" id="TDD14959.1"/>
    </source>
</evidence>